<evidence type="ECO:0000259" key="11">
    <source>
        <dbReference type="Pfam" id="PF20519"/>
    </source>
</evidence>
<dbReference type="GO" id="GO:0016020">
    <property type="term" value="C:membrane"/>
    <property type="evidence" value="ECO:0007669"/>
    <property type="project" value="UniProtKB-SubCell"/>
</dbReference>
<dbReference type="PRINTS" id="PR01433">
    <property type="entry name" value="POLYCYSTIN2"/>
</dbReference>
<feature type="transmembrane region" description="Helical" evidence="9">
    <location>
        <begin position="294"/>
        <end position="313"/>
    </location>
</feature>
<evidence type="ECO:0000256" key="4">
    <source>
        <dbReference type="ARBA" id="ARBA00022989"/>
    </source>
</evidence>
<feature type="domain" description="Polycystin" evidence="11">
    <location>
        <begin position="25"/>
        <end position="195"/>
    </location>
</feature>
<dbReference type="InterPro" id="IPR003915">
    <property type="entry name" value="PKD_2"/>
</dbReference>
<feature type="non-terminal residue" evidence="13">
    <location>
        <position position="586"/>
    </location>
</feature>
<dbReference type="GO" id="GO:0005262">
    <property type="term" value="F:calcium channel activity"/>
    <property type="evidence" value="ECO:0007669"/>
    <property type="project" value="TreeGrafter"/>
</dbReference>
<dbReference type="PANTHER" id="PTHR10877:SF194">
    <property type="entry name" value="LOCATION OF VULVA DEFECTIVE 1"/>
    <property type="match status" value="1"/>
</dbReference>
<dbReference type="KEGG" id="bbel:109470098"/>
<dbReference type="GO" id="GO:0005509">
    <property type="term" value="F:calcium ion binding"/>
    <property type="evidence" value="ECO:0007669"/>
    <property type="project" value="InterPro"/>
</dbReference>
<feature type="transmembrane region" description="Helical" evidence="9">
    <location>
        <begin position="242"/>
        <end position="266"/>
    </location>
</feature>
<dbReference type="GO" id="GO:0050982">
    <property type="term" value="P:detection of mechanical stimulus"/>
    <property type="evidence" value="ECO:0007669"/>
    <property type="project" value="TreeGrafter"/>
</dbReference>
<dbReference type="Pfam" id="PF08016">
    <property type="entry name" value="PKD_channel"/>
    <property type="match status" value="1"/>
</dbReference>
<evidence type="ECO:0000256" key="8">
    <source>
        <dbReference type="SAM" id="MobiDB-lite"/>
    </source>
</evidence>
<feature type="transmembrane region" description="Helical" evidence="9">
    <location>
        <begin position="396"/>
        <end position="417"/>
    </location>
</feature>
<feature type="compositionally biased region" description="Polar residues" evidence="8">
    <location>
        <begin position="489"/>
        <end position="504"/>
    </location>
</feature>
<keyword evidence="4 9" id="KW-1133">Transmembrane helix</keyword>
<gene>
    <name evidence="13" type="primary">LOC109470098</name>
</gene>
<protein>
    <submittedName>
        <fullName evidence="13">Polycystic kidney disease 2-like 1 protein</fullName>
    </submittedName>
</protein>
<proteinExistence type="inferred from homology"/>
<feature type="disulfide bond" evidence="7">
    <location>
        <begin position="46"/>
        <end position="59"/>
    </location>
</feature>
<dbReference type="InterPro" id="IPR013122">
    <property type="entry name" value="PKD1_2_channel"/>
</dbReference>
<feature type="region of interest" description="Disordered" evidence="8">
    <location>
        <begin position="482"/>
        <end position="508"/>
    </location>
</feature>
<evidence type="ECO:0000256" key="3">
    <source>
        <dbReference type="ARBA" id="ARBA00022692"/>
    </source>
</evidence>
<dbReference type="Gene3D" id="1.10.287.70">
    <property type="match status" value="1"/>
</dbReference>
<reference evidence="13" key="1">
    <citation type="submission" date="2025-08" db="UniProtKB">
        <authorList>
            <consortium name="RefSeq"/>
        </authorList>
    </citation>
    <scope>IDENTIFICATION</scope>
    <source>
        <tissue evidence="13">Gonad</tissue>
    </source>
</reference>
<sequence>MTSDLHDVKWYNEKSLSRPGFLEDTSSFLVGHPRLRQVRVSADKSCDVPGVMAKVMTDCDRPYSLLDSDDNSYDVGWTRNNMTFDVRNLANVSYGQRPWIYRPASLSAAVPDSGEHGTYYGGGYLVELSNSSSADMELIDELQEMDWIDDNTRAVFIEFIVYNANANLFAVFNLLAEFTNLGRAFPQGEIMVVRLYPYTTAWGFVLLGCHGLFLLVSLYLAFVEVRRILSLGTEYFKMFWRVVELVLSLLALAEIGVHLYTAYLILGFNTSQKDSNSGDERYNKYKQAASWEKINTYILGWLVCVACLKMLYLCRFNKTIQRGPKVVRRAQGKLLSFLVIFVTVFMAYSQFSYLVLGTKLTKYGSFVRTMQTLFGVMLGDMDYPTVKSAHDVLGPLMLLSFVVFVSNILIMMFLVILSDAYCDVVVEEELKGKSENEKIKEYGVCRLKKLLHKNPNGVAITKQKSEAEISVISDMPASIPTRNIDGKSLKNSLSGEEAGSQNDLKQGACGPVWLDEDWQKLRSSYANKFDEAAGPADITWPEGACGENSKVGTARRRSSTFQSRRTLSGIEEHPPKDPLKLENNDS</sequence>
<dbReference type="Pfam" id="PF20519">
    <property type="entry name" value="Polycystin_dom"/>
    <property type="match status" value="1"/>
</dbReference>
<comment type="subcellular location">
    <subcellularLocation>
        <location evidence="1">Membrane</location>
        <topology evidence="1">Multi-pass membrane protein</topology>
    </subcellularLocation>
</comment>
<evidence type="ECO:0000313" key="12">
    <source>
        <dbReference type="Proteomes" id="UP000515135"/>
    </source>
</evidence>
<evidence type="ECO:0000256" key="7">
    <source>
        <dbReference type="PIRSR" id="PIRSR603915-2"/>
    </source>
</evidence>
<dbReference type="InterPro" id="IPR046791">
    <property type="entry name" value="Polycystin_dom"/>
</dbReference>
<dbReference type="PANTHER" id="PTHR10877">
    <property type="entry name" value="POLYCYSTIN FAMILY MEMBER"/>
    <property type="match status" value="1"/>
</dbReference>
<evidence type="ECO:0000256" key="9">
    <source>
        <dbReference type="SAM" id="Phobius"/>
    </source>
</evidence>
<comment type="similarity">
    <text evidence="2">Belongs to the polycystin family.</text>
</comment>
<keyword evidence="5 9" id="KW-0472">Membrane</keyword>
<dbReference type="RefSeq" id="XP_019624437.1">
    <property type="nucleotide sequence ID" value="XM_019768878.1"/>
</dbReference>
<dbReference type="OrthoDB" id="444119at2759"/>
<feature type="compositionally biased region" description="Basic and acidic residues" evidence="8">
    <location>
        <begin position="570"/>
        <end position="586"/>
    </location>
</feature>
<dbReference type="InterPro" id="IPR051223">
    <property type="entry name" value="Polycystin"/>
</dbReference>
<accession>A0A6P4Z031</accession>
<feature type="transmembrane region" description="Helical" evidence="9">
    <location>
        <begin position="334"/>
        <end position="356"/>
    </location>
</feature>
<evidence type="ECO:0000256" key="2">
    <source>
        <dbReference type="ARBA" id="ARBA00007200"/>
    </source>
</evidence>
<feature type="domain" description="Polycystin cation channel PKD1/PKD2" evidence="10">
    <location>
        <begin position="198"/>
        <end position="422"/>
    </location>
</feature>
<feature type="transmembrane region" description="Helical" evidence="9">
    <location>
        <begin position="195"/>
        <end position="222"/>
    </location>
</feature>
<evidence type="ECO:0000259" key="10">
    <source>
        <dbReference type="Pfam" id="PF08016"/>
    </source>
</evidence>
<keyword evidence="12" id="KW-1185">Reference proteome</keyword>
<keyword evidence="3 9" id="KW-0812">Transmembrane</keyword>
<feature type="transmembrane region" description="Helical" evidence="9">
    <location>
        <begin position="155"/>
        <end position="175"/>
    </location>
</feature>
<dbReference type="AlphaFoldDB" id="A0A6P4Z031"/>
<evidence type="ECO:0000256" key="5">
    <source>
        <dbReference type="ARBA" id="ARBA00023136"/>
    </source>
</evidence>
<name>A0A6P4Z031_BRABE</name>
<evidence type="ECO:0000313" key="13">
    <source>
        <dbReference type="RefSeq" id="XP_019624437.1"/>
    </source>
</evidence>
<evidence type="ECO:0000256" key="1">
    <source>
        <dbReference type="ARBA" id="ARBA00004141"/>
    </source>
</evidence>
<dbReference type="Proteomes" id="UP000515135">
    <property type="component" value="Unplaced"/>
</dbReference>
<evidence type="ECO:0000256" key="6">
    <source>
        <dbReference type="ARBA" id="ARBA00023180"/>
    </source>
</evidence>
<organism evidence="12 13">
    <name type="scientific">Branchiostoma belcheri</name>
    <name type="common">Amphioxus</name>
    <dbReference type="NCBI Taxonomy" id="7741"/>
    <lineage>
        <taxon>Eukaryota</taxon>
        <taxon>Metazoa</taxon>
        <taxon>Chordata</taxon>
        <taxon>Cephalochordata</taxon>
        <taxon>Leptocardii</taxon>
        <taxon>Amphioxiformes</taxon>
        <taxon>Branchiostomatidae</taxon>
        <taxon>Branchiostoma</taxon>
    </lineage>
</organism>
<feature type="region of interest" description="Disordered" evidence="8">
    <location>
        <begin position="536"/>
        <end position="586"/>
    </location>
</feature>
<dbReference type="GeneID" id="109470098"/>
<keyword evidence="6" id="KW-0325">Glycoprotein</keyword>